<dbReference type="SUPFAM" id="SSF55073">
    <property type="entry name" value="Nucleotide cyclase"/>
    <property type="match status" value="1"/>
</dbReference>
<dbReference type="Pfam" id="PF00211">
    <property type="entry name" value="Guanylate_cyc"/>
    <property type="match status" value="1"/>
</dbReference>
<dbReference type="Gene3D" id="1.10.510.10">
    <property type="entry name" value="Transferase(Phosphotransferase) domain 1"/>
    <property type="match status" value="1"/>
</dbReference>
<dbReference type="InterPro" id="IPR029787">
    <property type="entry name" value="Nucleotide_cyclase"/>
</dbReference>
<feature type="coiled-coil region" evidence="11">
    <location>
        <begin position="280"/>
        <end position="311"/>
    </location>
</feature>
<sequence length="511" mass="58534">WQIPRDQLKVIESKQVIIIAKTKNRAQPTEKLHTRRRVIDNYAIMGITKAEFVCLKQNKRIKWPKHHVKALAEMRSLNHENLAEFFGVCCNNGDHFYALYNLIERASLEDFIRDLDFDFDATFQAAFLNDILRGLQYLHKSRIGYHGLLNVQTCLIDANWVLRMSHFGLSSALNEFIKADALQVIDKIPQAVYVHVAPEHLAHLKISREYPKGSPEGDFYSFGIILYSMLYRCLPFERLHLTADGNLLTTMNQCFSRPPESRPSIRELQLIKIYRYGNLVDQMLRMNEKYAENLERIVAERTALLAEAQQQTDRLLCEMLPPSIAARLKAGEAIIPRNYKSVTVGFFQICNFEVLMKKCTPNQVRIKCYYFNDAYKVETTGENYMLASGVPNENQNRHVFVIADIAIRGQQSPTIADWKFVIRIGFHTGPIAAGVIGLRSPRYCLFGDTVNFASRMQSTCNPNQIQIAESTAKLLQDSPKYRLTKRGIVSVKGKGEVNTYWLDAYITSTSS</sequence>
<feature type="domain" description="Protein kinase" evidence="12">
    <location>
        <begin position="5"/>
        <end position="347"/>
    </location>
</feature>
<evidence type="ECO:0000256" key="2">
    <source>
        <dbReference type="ARBA" id="ARBA00004167"/>
    </source>
</evidence>
<evidence type="ECO:0000256" key="8">
    <source>
        <dbReference type="ARBA" id="ARBA00023180"/>
    </source>
</evidence>
<keyword evidence="14" id="KW-1185">Reference proteome</keyword>
<keyword evidence="8" id="KW-0325">Glycoprotein</keyword>
<keyword evidence="9" id="KW-0456">Lyase</keyword>
<dbReference type="STRING" id="451379.A0A0N5AD78"/>
<evidence type="ECO:0000256" key="7">
    <source>
        <dbReference type="ARBA" id="ARBA00023136"/>
    </source>
</evidence>
<dbReference type="AlphaFoldDB" id="A0A0N5AD78"/>
<evidence type="ECO:0000256" key="6">
    <source>
        <dbReference type="ARBA" id="ARBA00022989"/>
    </source>
</evidence>
<dbReference type="GO" id="GO:0004383">
    <property type="term" value="F:guanylate cyclase activity"/>
    <property type="evidence" value="ECO:0007669"/>
    <property type="project" value="UniProtKB-EC"/>
</dbReference>
<comment type="subcellular location">
    <subcellularLocation>
        <location evidence="2">Membrane</location>
        <topology evidence="2">Single-pass membrane protein</topology>
    </subcellularLocation>
</comment>
<dbReference type="GO" id="GO:0007168">
    <property type="term" value="P:receptor guanylyl cyclase signaling pathway"/>
    <property type="evidence" value="ECO:0007669"/>
    <property type="project" value="TreeGrafter"/>
</dbReference>
<evidence type="ECO:0000313" key="14">
    <source>
        <dbReference type="Proteomes" id="UP000046393"/>
    </source>
</evidence>
<evidence type="ECO:0000259" key="13">
    <source>
        <dbReference type="PROSITE" id="PS50125"/>
    </source>
</evidence>
<reference evidence="15" key="1">
    <citation type="submission" date="2017-02" db="UniProtKB">
        <authorList>
            <consortium name="WormBaseParasite"/>
        </authorList>
    </citation>
    <scope>IDENTIFICATION</scope>
</reference>
<evidence type="ECO:0000256" key="10">
    <source>
        <dbReference type="ARBA" id="ARBA00023293"/>
    </source>
</evidence>
<evidence type="ECO:0000256" key="1">
    <source>
        <dbReference type="ARBA" id="ARBA00001436"/>
    </source>
</evidence>
<dbReference type="Proteomes" id="UP000046393">
    <property type="component" value="Unplaced"/>
</dbReference>
<evidence type="ECO:0000256" key="3">
    <source>
        <dbReference type="ARBA" id="ARBA00012202"/>
    </source>
</evidence>
<dbReference type="PROSITE" id="PS50011">
    <property type="entry name" value="PROTEIN_KINASE_DOM"/>
    <property type="match status" value="1"/>
</dbReference>
<dbReference type="InterPro" id="IPR001245">
    <property type="entry name" value="Ser-Thr/Tyr_kinase_cat_dom"/>
</dbReference>
<keyword evidence="5" id="KW-0547">Nucleotide-binding</keyword>
<proteinExistence type="predicted"/>
<dbReference type="PANTHER" id="PTHR11920">
    <property type="entry name" value="GUANYLYL CYCLASE"/>
    <property type="match status" value="1"/>
</dbReference>
<dbReference type="InterPro" id="IPR050401">
    <property type="entry name" value="Cyclic_nucleotide_synthase"/>
</dbReference>
<dbReference type="GO" id="GO:0001653">
    <property type="term" value="F:peptide receptor activity"/>
    <property type="evidence" value="ECO:0007669"/>
    <property type="project" value="TreeGrafter"/>
</dbReference>
<protein>
    <recommendedName>
        <fullName evidence="3">guanylate cyclase</fullName>
        <ecNumber evidence="3">4.6.1.2</ecNumber>
    </recommendedName>
</protein>
<keyword evidence="11" id="KW-0175">Coiled coil</keyword>
<evidence type="ECO:0000256" key="5">
    <source>
        <dbReference type="ARBA" id="ARBA00022741"/>
    </source>
</evidence>
<evidence type="ECO:0000256" key="9">
    <source>
        <dbReference type="ARBA" id="ARBA00023239"/>
    </source>
</evidence>
<evidence type="ECO:0000313" key="15">
    <source>
        <dbReference type="WBParaSite" id="SMUV_0000211501-mRNA-1"/>
    </source>
</evidence>
<dbReference type="Pfam" id="PF07714">
    <property type="entry name" value="PK_Tyr_Ser-Thr"/>
    <property type="match status" value="1"/>
</dbReference>
<comment type="catalytic activity">
    <reaction evidence="1">
        <text>GTP = 3',5'-cyclic GMP + diphosphate</text>
        <dbReference type="Rhea" id="RHEA:13665"/>
        <dbReference type="ChEBI" id="CHEBI:33019"/>
        <dbReference type="ChEBI" id="CHEBI:37565"/>
        <dbReference type="ChEBI" id="CHEBI:57746"/>
        <dbReference type="EC" id="4.6.1.2"/>
    </reaction>
</comment>
<dbReference type="GO" id="GO:0005524">
    <property type="term" value="F:ATP binding"/>
    <property type="evidence" value="ECO:0007669"/>
    <property type="project" value="InterPro"/>
</dbReference>
<dbReference type="PANTHER" id="PTHR11920:SF355">
    <property type="entry name" value="RECEPTOR-TYPE GUANYLATE CYCLASE GCY-10-RELATED"/>
    <property type="match status" value="1"/>
</dbReference>
<dbReference type="EC" id="4.6.1.2" evidence="3"/>
<dbReference type="GO" id="GO:0004672">
    <property type="term" value="F:protein kinase activity"/>
    <property type="evidence" value="ECO:0007669"/>
    <property type="project" value="InterPro"/>
</dbReference>
<keyword evidence="7" id="KW-0472">Membrane</keyword>
<feature type="domain" description="Guanylate cyclase" evidence="13">
    <location>
        <begin position="370"/>
        <end position="457"/>
    </location>
</feature>
<dbReference type="SUPFAM" id="SSF56112">
    <property type="entry name" value="Protein kinase-like (PK-like)"/>
    <property type="match status" value="1"/>
</dbReference>
<dbReference type="InterPro" id="IPR001054">
    <property type="entry name" value="A/G_cyclase"/>
</dbReference>
<name>A0A0N5AD78_9BILA</name>
<dbReference type="PROSITE" id="PS50125">
    <property type="entry name" value="GUANYLATE_CYCLASE_2"/>
    <property type="match status" value="1"/>
</dbReference>
<dbReference type="Gene3D" id="3.30.70.1230">
    <property type="entry name" value="Nucleotide cyclase"/>
    <property type="match status" value="1"/>
</dbReference>
<keyword evidence="4" id="KW-0812">Transmembrane</keyword>
<accession>A0A0N5AD78</accession>
<evidence type="ECO:0000256" key="4">
    <source>
        <dbReference type="ARBA" id="ARBA00022692"/>
    </source>
</evidence>
<keyword evidence="6" id="KW-1133">Transmembrane helix</keyword>
<keyword evidence="10" id="KW-0141">cGMP biosynthesis</keyword>
<dbReference type="SMART" id="SM00044">
    <property type="entry name" value="CYCc"/>
    <property type="match status" value="1"/>
</dbReference>
<dbReference type="InterPro" id="IPR000719">
    <property type="entry name" value="Prot_kinase_dom"/>
</dbReference>
<dbReference type="GO" id="GO:0004016">
    <property type="term" value="F:adenylate cyclase activity"/>
    <property type="evidence" value="ECO:0007669"/>
    <property type="project" value="TreeGrafter"/>
</dbReference>
<dbReference type="GO" id="GO:0005886">
    <property type="term" value="C:plasma membrane"/>
    <property type="evidence" value="ECO:0007669"/>
    <property type="project" value="TreeGrafter"/>
</dbReference>
<organism evidence="14 15">
    <name type="scientific">Syphacia muris</name>
    <dbReference type="NCBI Taxonomy" id="451379"/>
    <lineage>
        <taxon>Eukaryota</taxon>
        <taxon>Metazoa</taxon>
        <taxon>Ecdysozoa</taxon>
        <taxon>Nematoda</taxon>
        <taxon>Chromadorea</taxon>
        <taxon>Rhabditida</taxon>
        <taxon>Spirurina</taxon>
        <taxon>Oxyuridomorpha</taxon>
        <taxon>Oxyuroidea</taxon>
        <taxon>Oxyuridae</taxon>
        <taxon>Syphacia</taxon>
    </lineage>
</organism>
<evidence type="ECO:0000256" key="11">
    <source>
        <dbReference type="SAM" id="Coils"/>
    </source>
</evidence>
<dbReference type="CDD" id="cd07302">
    <property type="entry name" value="CHD"/>
    <property type="match status" value="1"/>
</dbReference>
<dbReference type="InterPro" id="IPR011009">
    <property type="entry name" value="Kinase-like_dom_sf"/>
</dbReference>
<dbReference type="GO" id="GO:0035556">
    <property type="term" value="P:intracellular signal transduction"/>
    <property type="evidence" value="ECO:0007669"/>
    <property type="project" value="InterPro"/>
</dbReference>
<evidence type="ECO:0000259" key="12">
    <source>
        <dbReference type="PROSITE" id="PS50011"/>
    </source>
</evidence>
<dbReference type="WBParaSite" id="SMUV_0000211501-mRNA-1">
    <property type="protein sequence ID" value="SMUV_0000211501-mRNA-1"/>
    <property type="gene ID" value="SMUV_0000211501"/>
</dbReference>